<dbReference type="GO" id="GO:0072583">
    <property type="term" value="P:clathrin-dependent endocytosis"/>
    <property type="evidence" value="ECO:0007669"/>
    <property type="project" value="TreeGrafter"/>
</dbReference>
<dbReference type="PANTHER" id="PTHR23172">
    <property type="entry name" value="AUXILIN/CYCLIN G-ASSOCIATED KINASE-RELATED"/>
    <property type="match status" value="1"/>
</dbReference>
<dbReference type="PROSITE" id="PS50076">
    <property type="entry name" value="DNAJ_2"/>
    <property type="match status" value="1"/>
</dbReference>
<feature type="compositionally biased region" description="Polar residues" evidence="3">
    <location>
        <begin position="12"/>
        <end position="21"/>
    </location>
</feature>
<dbReference type="Gene3D" id="1.10.287.110">
    <property type="entry name" value="DnaJ domain"/>
    <property type="match status" value="1"/>
</dbReference>
<feature type="region of interest" description="Disordered" evidence="3">
    <location>
        <begin position="260"/>
        <end position="286"/>
    </location>
</feature>
<dbReference type="GO" id="GO:0030276">
    <property type="term" value="F:clathrin binding"/>
    <property type="evidence" value="ECO:0007669"/>
    <property type="project" value="TreeGrafter"/>
</dbReference>
<evidence type="ECO:0000256" key="1">
    <source>
        <dbReference type="ARBA" id="ARBA00023054"/>
    </source>
</evidence>
<organism evidence="5 6">
    <name type="scientific">Acorus gramineus</name>
    <name type="common">Dwarf sweet flag</name>
    <dbReference type="NCBI Taxonomy" id="55184"/>
    <lineage>
        <taxon>Eukaryota</taxon>
        <taxon>Viridiplantae</taxon>
        <taxon>Streptophyta</taxon>
        <taxon>Embryophyta</taxon>
        <taxon>Tracheophyta</taxon>
        <taxon>Spermatophyta</taxon>
        <taxon>Magnoliopsida</taxon>
        <taxon>Liliopsida</taxon>
        <taxon>Acoraceae</taxon>
        <taxon>Acorus</taxon>
    </lineage>
</organism>
<keyword evidence="6" id="KW-1185">Reference proteome</keyword>
<dbReference type="PANTHER" id="PTHR23172:SF87">
    <property type="entry name" value="CHAPERONE DNAJ-DOMAIN SUPERFAMILY PROTEIN"/>
    <property type="match status" value="1"/>
</dbReference>
<dbReference type="GO" id="GO:0072318">
    <property type="term" value="P:clathrin coat disassembly"/>
    <property type="evidence" value="ECO:0007669"/>
    <property type="project" value="TreeGrafter"/>
</dbReference>
<dbReference type="EMBL" id="JAUJYN010000006">
    <property type="protein sequence ID" value="KAK1268483.1"/>
    <property type="molecule type" value="Genomic_DNA"/>
</dbReference>
<dbReference type="FunFam" id="1.10.287.110:FF:000009">
    <property type="entry name" value="Auxilin-related protein 1"/>
    <property type="match status" value="1"/>
</dbReference>
<dbReference type="AlphaFoldDB" id="A0AAV9AVS1"/>
<sequence length="460" mass="52727">MKTTDGKVGSGQMDSKPSQVESAPIKKENENIRTAARLSRREENIEIGSGVIRQSNDIGVDVSRKLEESNKKTKTAQEVCQRVQNGKEFEATQHDISPRENEEMPKPALHVPKNQIGTEENKQDHQKMDKEEMIQREREQEKERLRKHEEEIEREREREKDRIAVERATREADERVMVESRQRAERAAVDKATAEVRQRAMAEAREKAEKATAEAREKSLADKAAAESKLRAQQRAAVERATAEARERAAEKAFAEKAALDARERAERSFSEKSTAPSRDRQSTSVIQDVRGVSHDQQFHNGGSSNAFFHEKFQGAEFDSPRRCKARLERHQRTVERAAKALAEKNFRDILAQREQAERNRLADTLDADVRRWSNGKEGNLRALISTLQYILGPESGWQPVPLTEVITAQAVRKAYRKATLCVHPDKLQQRGANIRQKYICEKVFDLLKEAWNKFDSEER</sequence>
<feature type="region of interest" description="Disordered" evidence="3">
    <location>
        <begin position="197"/>
        <end position="228"/>
    </location>
</feature>
<feature type="compositionally biased region" description="Polar residues" evidence="3">
    <location>
        <begin position="272"/>
        <end position="286"/>
    </location>
</feature>
<feature type="compositionally biased region" description="Basic and acidic residues" evidence="3">
    <location>
        <begin position="260"/>
        <end position="271"/>
    </location>
</feature>
<dbReference type="GO" id="GO:0031982">
    <property type="term" value="C:vesicle"/>
    <property type="evidence" value="ECO:0007669"/>
    <property type="project" value="TreeGrafter"/>
</dbReference>
<accession>A0AAV9AVS1</accession>
<proteinExistence type="predicted"/>
<reference evidence="5" key="2">
    <citation type="submission" date="2023-06" db="EMBL/GenBank/DDBJ databases">
        <authorList>
            <person name="Ma L."/>
            <person name="Liu K.-W."/>
            <person name="Li Z."/>
            <person name="Hsiao Y.-Y."/>
            <person name="Qi Y."/>
            <person name="Fu T."/>
            <person name="Tang G."/>
            <person name="Zhang D."/>
            <person name="Sun W.-H."/>
            <person name="Liu D.-K."/>
            <person name="Li Y."/>
            <person name="Chen G.-Z."/>
            <person name="Liu X.-D."/>
            <person name="Liao X.-Y."/>
            <person name="Jiang Y.-T."/>
            <person name="Yu X."/>
            <person name="Hao Y."/>
            <person name="Huang J."/>
            <person name="Zhao X.-W."/>
            <person name="Ke S."/>
            <person name="Chen Y.-Y."/>
            <person name="Wu W.-L."/>
            <person name="Hsu J.-L."/>
            <person name="Lin Y.-F."/>
            <person name="Huang M.-D."/>
            <person name="Li C.-Y."/>
            <person name="Huang L."/>
            <person name="Wang Z.-W."/>
            <person name="Zhao X."/>
            <person name="Zhong W.-Y."/>
            <person name="Peng D.-H."/>
            <person name="Ahmad S."/>
            <person name="Lan S."/>
            <person name="Zhang J.-S."/>
            <person name="Tsai W.-C."/>
            <person name="Van De Peer Y."/>
            <person name="Liu Z.-J."/>
        </authorList>
    </citation>
    <scope>NUCLEOTIDE SEQUENCE</scope>
    <source>
        <strain evidence="5">SCP</strain>
        <tissue evidence="5">Leaves</tissue>
    </source>
</reference>
<feature type="region of interest" description="Disordered" evidence="3">
    <location>
        <begin position="66"/>
        <end position="159"/>
    </location>
</feature>
<feature type="domain" description="J" evidence="4">
    <location>
        <begin position="396"/>
        <end position="460"/>
    </location>
</feature>
<dbReference type="Proteomes" id="UP001179952">
    <property type="component" value="Unassembled WGS sequence"/>
</dbReference>
<dbReference type="GO" id="GO:0005783">
    <property type="term" value="C:endoplasmic reticulum"/>
    <property type="evidence" value="ECO:0007669"/>
    <property type="project" value="UniProtKB-ARBA"/>
</dbReference>
<feature type="compositionally biased region" description="Basic and acidic residues" evidence="3">
    <location>
        <begin position="85"/>
        <end position="105"/>
    </location>
</feature>
<dbReference type="InterPro" id="IPR001623">
    <property type="entry name" value="DnaJ_domain"/>
</dbReference>
<evidence type="ECO:0000259" key="4">
    <source>
        <dbReference type="PROSITE" id="PS50076"/>
    </source>
</evidence>
<evidence type="ECO:0000313" key="6">
    <source>
        <dbReference type="Proteomes" id="UP001179952"/>
    </source>
</evidence>
<comment type="caution">
    <text evidence="5">The sequence shown here is derived from an EMBL/GenBank/DDBJ whole genome shotgun (WGS) entry which is preliminary data.</text>
</comment>
<reference evidence="5" key="1">
    <citation type="journal article" date="2023" name="Nat. Commun.">
        <title>Diploid and tetraploid genomes of Acorus and the evolution of monocots.</title>
        <authorList>
            <person name="Ma L."/>
            <person name="Liu K.W."/>
            <person name="Li Z."/>
            <person name="Hsiao Y.Y."/>
            <person name="Qi Y."/>
            <person name="Fu T."/>
            <person name="Tang G.D."/>
            <person name="Zhang D."/>
            <person name="Sun W.H."/>
            <person name="Liu D.K."/>
            <person name="Li Y."/>
            <person name="Chen G.Z."/>
            <person name="Liu X.D."/>
            <person name="Liao X.Y."/>
            <person name="Jiang Y.T."/>
            <person name="Yu X."/>
            <person name="Hao Y."/>
            <person name="Huang J."/>
            <person name="Zhao X.W."/>
            <person name="Ke S."/>
            <person name="Chen Y.Y."/>
            <person name="Wu W.L."/>
            <person name="Hsu J.L."/>
            <person name="Lin Y.F."/>
            <person name="Huang M.D."/>
            <person name="Li C.Y."/>
            <person name="Huang L."/>
            <person name="Wang Z.W."/>
            <person name="Zhao X."/>
            <person name="Zhong W.Y."/>
            <person name="Peng D.H."/>
            <person name="Ahmad S."/>
            <person name="Lan S."/>
            <person name="Zhang J.S."/>
            <person name="Tsai W.C."/>
            <person name="Van de Peer Y."/>
            <person name="Liu Z.J."/>
        </authorList>
    </citation>
    <scope>NUCLEOTIDE SEQUENCE</scope>
    <source>
        <strain evidence="5">SCP</strain>
    </source>
</reference>
<feature type="compositionally biased region" description="Basic and acidic residues" evidence="3">
    <location>
        <begin position="119"/>
        <end position="159"/>
    </location>
</feature>
<protein>
    <submittedName>
        <fullName evidence="5">Auxilin-related protein 2</fullName>
    </submittedName>
</protein>
<gene>
    <name evidence="5" type="ORF">QJS04_geneDACA005127</name>
</gene>
<dbReference type="InterPro" id="IPR036869">
    <property type="entry name" value="J_dom_sf"/>
</dbReference>
<dbReference type="SUPFAM" id="SSF46565">
    <property type="entry name" value="Chaperone J-domain"/>
    <property type="match status" value="1"/>
</dbReference>
<evidence type="ECO:0000256" key="3">
    <source>
        <dbReference type="SAM" id="MobiDB-lite"/>
    </source>
</evidence>
<feature type="region of interest" description="Disordered" evidence="3">
    <location>
        <begin position="1"/>
        <end position="33"/>
    </location>
</feature>
<keyword evidence="1 2" id="KW-0175">Coiled coil</keyword>
<evidence type="ECO:0000313" key="5">
    <source>
        <dbReference type="EMBL" id="KAK1268483.1"/>
    </source>
</evidence>
<evidence type="ECO:0000256" key="2">
    <source>
        <dbReference type="SAM" id="Coils"/>
    </source>
</evidence>
<name>A0AAV9AVS1_ACOGR</name>
<feature type="coiled-coil region" evidence="2">
    <location>
        <begin position="325"/>
        <end position="360"/>
    </location>
</feature>